<dbReference type="Proteomes" id="UP000886998">
    <property type="component" value="Unassembled WGS sequence"/>
</dbReference>
<organism evidence="1 2">
    <name type="scientific">Trichonephila inaurata madagascariensis</name>
    <dbReference type="NCBI Taxonomy" id="2747483"/>
    <lineage>
        <taxon>Eukaryota</taxon>
        <taxon>Metazoa</taxon>
        <taxon>Ecdysozoa</taxon>
        <taxon>Arthropoda</taxon>
        <taxon>Chelicerata</taxon>
        <taxon>Arachnida</taxon>
        <taxon>Araneae</taxon>
        <taxon>Araneomorphae</taxon>
        <taxon>Entelegynae</taxon>
        <taxon>Araneoidea</taxon>
        <taxon>Nephilidae</taxon>
        <taxon>Trichonephila</taxon>
        <taxon>Trichonephila inaurata</taxon>
    </lineage>
</organism>
<evidence type="ECO:0000313" key="2">
    <source>
        <dbReference type="Proteomes" id="UP000886998"/>
    </source>
</evidence>
<evidence type="ECO:0000313" key="1">
    <source>
        <dbReference type="EMBL" id="GFS36843.1"/>
    </source>
</evidence>
<dbReference type="EMBL" id="BMAV01024876">
    <property type="protein sequence ID" value="GFS36843.1"/>
    <property type="molecule type" value="Genomic_DNA"/>
</dbReference>
<dbReference type="AlphaFoldDB" id="A0A8X6IA65"/>
<sequence length="91" mass="10254">MVAKLGKESPRCRVLASDEVVTFSGCYSLGFSRCLEGEKERGAVDSERGWGKVHSHAMARAWDRPKDHGLAKRLSYPFVTWGRDVFSCFEN</sequence>
<protein>
    <submittedName>
        <fullName evidence="1">Uncharacterized protein</fullName>
    </submittedName>
</protein>
<proteinExistence type="predicted"/>
<comment type="caution">
    <text evidence="1">The sequence shown here is derived from an EMBL/GenBank/DDBJ whole genome shotgun (WGS) entry which is preliminary data.</text>
</comment>
<accession>A0A8X6IA65</accession>
<name>A0A8X6IA65_9ARAC</name>
<keyword evidence="2" id="KW-1185">Reference proteome</keyword>
<reference evidence="1" key="1">
    <citation type="submission" date="2020-08" db="EMBL/GenBank/DDBJ databases">
        <title>Multicomponent nature underlies the extraordinary mechanical properties of spider dragline silk.</title>
        <authorList>
            <person name="Kono N."/>
            <person name="Nakamura H."/>
            <person name="Mori M."/>
            <person name="Yoshida Y."/>
            <person name="Ohtoshi R."/>
            <person name="Malay A.D."/>
            <person name="Moran D.A.P."/>
            <person name="Tomita M."/>
            <person name="Numata K."/>
            <person name="Arakawa K."/>
        </authorList>
    </citation>
    <scope>NUCLEOTIDE SEQUENCE</scope>
</reference>
<dbReference type="OrthoDB" id="10388240at2759"/>
<gene>
    <name evidence="1" type="ORF">TNIN_432471</name>
</gene>